<dbReference type="STRING" id="1296565.SAMN05660657_05276"/>
<organism evidence="1 2">
    <name type="scientific">Geodermatophilus amargosae</name>
    <dbReference type="NCBI Taxonomy" id="1296565"/>
    <lineage>
        <taxon>Bacteria</taxon>
        <taxon>Bacillati</taxon>
        <taxon>Actinomycetota</taxon>
        <taxon>Actinomycetes</taxon>
        <taxon>Geodermatophilales</taxon>
        <taxon>Geodermatophilaceae</taxon>
        <taxon>Geodermatophilus</taxon>
    </lineage>
</organism>
<gene>
    <name evidence="1" type="ORF">SAMN05660657_05276</name>
</gene>
<dbReference type="SUPFAM" id="SSF54427">
    <property type="entry name" value="NTF2-like"/>
    <property type="match status" value="1"/>
</dbReference>
<sequence length="57" mass="6178">MTLTAGLHRATYQDHPVAVAVRGGQVWVRRDGRWQLVAIQFSPLAEEPPVSPGGAAR</sequence>
<proteinExistence type="predicted"/>
<reference evidence="2" key="1">
    <citation type="submission" date="2016-10" db="EMBL/GenBank/DDBJ databases">
        <authorList>
            <person name="Varghese N."/>
            <person name="Submissions S."/>
        </authorList>
    </citation>
    <scope>NUCLEOTIDE SEQUENCE [LARGE SCALE GENOMIC DNA]</scope>
    <source>
        <strain evidence="2">DSM 46136</strain>
    </source>
</reference>
<dbReference type="Proteomes" id="UP000199546">
    <property type="component" value="Unassembled WGS sequence"/>
</dbReference>
<keyword evidence="2" id="KW-1185">Reference proteome</keyword>
<dbReference type="Gene3D" id="3.10.450.50">
    <property type="match status" value="1"/>
</dbReference>
<dbReference type="RefSeq" id="WP_175551816.1">
    <property type="nucleotide sequence ID" value="NZ_FPBA01000033.1"/>
</dbReference>
<accession>A0A1I7D464</accession>
<dbReference type="EMBL" id="FPBA01000033">
    <property type="protein sequence ID" value="SFU06421.1"/>
    <property type="molecule type" value="Genomic_DNA"/>
</dbReference>
<evidence type="ECO:0008006" key="3">
    <source>
        <dbReference type="Google" id="ProtNLM"/>
    </source>
</evidence>
<name>A0A1I7D464_9ACTN</name>
<dbReference type="AlphaFoldDB" id="A0A1I7D464"/>
<evidence type="ECO:0000313" key="2">
    <source>
        <dbReference type="Proteomes" id="UP000199546"/>
    </source>
</evidence>
<evidence type="ECO:0000313" key="1">
    <source>
        <dbReference type="EMBL" id="SFU06421.1"/>
    </source>
</evidence>
<dbReference type="InterPro" id="IPR032710">
    <property type="entry name" value="NTF2-like_dom_sf"/>
</dbReference>
<protein>
    <recommendedName>
        <fullName evidence="3">DUF4440 domain-containing protein</fullName>
    </recommendedName>
</protein>